<feature type="transmembrane region" description="Helical" evidence="9">
    <location>
        <begin position="20"/>
        <end position="39"/>
    </location>
</feature>
<sequence length="321" mass="35306">MEKLQTVLDLQLRQHRALGYGLVSLLTAGGERLFSTALFQCPCSAAWNLPYGLVFLLVPALALFLLGYVLNARTWRLLTGCCARTSRSRSRARRCGAVVRGAVVCAQLGASAAVAPLTWVAVALLGGAFYECAASGSAPLARRLCRGRAPACEAQLPLAPCLPAQGPDAQGVLRELKAQSQVLGWMLIAVVIIFLLIFISVSRCLSPVSFLQLKFWKIYLEQEQQILKAQATEHAMELAKENVKCFFECLHPEECNTPSMKDWQQISSLYTFNPKEQYYSMLHKYVNRKEKTHSIISKEGDAVIPVLGFVDTPGIKTAAEL</sequence>
<evidence type="ECO:0000256" key="8">
    <source>
        <dbReference type="ARBA" id="ARBA00023303"/>
    </source>
</evidence>
<feature type="transmembrane region" description="Helical" evidence="9">
    <location>
        <begin position="51"/>
        <end position="70"/>
    </location>
</feature>
<reference evidence="10" key="1">
    <citation type="submission" date="2020-12" db="EMBL/GenBank/DDBJ databases">
        <authorList>
            <consortium name="Molecular Ecology Group"/>
        </authorList>
    </citation>
    <scope>NUCLEOTIDE SEQUENCE</scope>
    <source>
        <strain evidence="10">TBG_1078</strain>
    </source>
</reference>
<dbReference type="Proteomes" id="UP000645828">
    <property type="component" value="Unassembled WGS sequence"/>
</dbReference>
<dbReference type="Pfam" id="PF14798">
    <property type="entry name" value="Ca_hom_mod"/>
    <property type="match status" value="1"/>
</dbReference>
<dbReference type="PANTHER" id="PTHR32261">
    <property type="entry name" value="CALCIUM HOMEOSTASIS MODULATOR PROTEIN"/>
    <property type="match status" value="1"/>
</dbReference>
<evidence type="ECO:0000256" key="2">
    <source>
        <dbReference type="ARBA" id="ARBA00008497"/>
    </source>
</evidence>
<gene>
    <name evidence="10" type="ORF">NYPRO_LOCUS24435</name>
</gene>
<evidence type="ECO:0000256" key="3">
    <source>
        <dbReference type="ARBA" id="ARBA00022448"/>
    </source>
</evidence>
<dbReference type="InterPro" id="IPR029569">
    <property type="entry name" value="CALHM"/>
</dbReference>
<dbReference type="GO" id="GO:0005886">
    <property type="term" value="C:plasma membrane"/>
    <property type="evidence" value="ECO:0007669"/>
    <property type="project" value="TreeGrafter"/>
</dbReference>
<name>A0A811ZSL6_NYCPR</name>
<evidence type="ECO:0000313" key="11">
    <source>
        <dbReference type="Proteomes" id="UP000645828"/>
    </source>
</evidence>
<evidence type="ECO:0000256" key="1">
    <source>
        <dbReference type="ARBA" id="ARBA00004141"/>
    </source>
</evidence>
<comment type="similarity">
    <text evidence="2">Belongs to the CALHM family.</text>
</comment>
<keyword evidence="4 9" id="KW-0812">Transmembrane</keyword>
<feature type="transmembrane region" description="Helical" evidence="9">
    <location>
        <begin position="182"/>
        <end position="205"/>
    </location>
</feature>
<evidence type="ECO:0000256" key="4">
    <source>
        <dbReference type="ARBA" id="ARBA00022692"/>
    </source>
</evidence>
<dbReference type="EMBL" id="CAJHUB010000775">
    <property type="protein sequence ID" value="CAD7691641.1"/>
    <property type="molecule type" value="Genomic_DNA"/>
</dbReference>
<accession>A0A811ZSL6</accession>
<evidence type="ECO:0000313" key="10">
    <source>
        <dbReference type="EMBL" id="CAD7691641.1"/>
    </source>
</evidence>
<keyword evidence="5 9" id="KW-1133">Transmembrane helix</keyword>
<keyword evidence="11" id="KW-1185">Reference proteome</keyword>
<dbReference type="AlphaFoldDB" id="A0A811ZSL6"/>
<evidence type="ECO:0000256" key="7">
    <source>
        <dbReference type="ARBA" id="ARBA00023136"/>
    </source>
</evidence>
<keyword evidence="8" id="KW-0407">Ion channel</keyword>
<dbReference type="GO" id="GO:0005261">
    <property type="term" value="F:monoatomic cation channel activity"/>
    <property type="evidence" value="ECO:0007669"/>
    <property type="project" value="TreeGrafter"/>
</dbReference>
<comment type="caution">
    <text evidence="10">The sequence shown here is derived from an EMBL/GenBank/DDBJ whole genome shotgun (WGS) entry which is preliminary data.</text>
</comment>
<dbReference type="PANTHER" id="PTHR32261:SF4">
    <property type="entry name" value="CALCIUM HOMEOSTASIS MODULATOR PROTEIN 6"/>
    <property type="match status" value="1"/>
</dbReference>
<proteinExistence type="inferred from homology"/>
<evidence type="ECO:0000256" key="6">
    <source>
        <dbReference type="ARBA" id="ARBA00023065"/>
    </source>
</evidence>
<feature type="transmembrane region" description="Helical" evidence="9">
    <location>
        <begin position="97"/>
        <end position="130"/>
    </location>
</feature>
<evidence type="ECO:0000256" key="9">
    <source>
        <dbReference type="SAM" id="Phobius"/>
    </source>
</evidence>
<comment type="subcellular location">
    <subcellularLocation>
        <location evidence="1">Membrane</location>
        <topology evidence="1">Multi-pass membrane protein</topology>
    </subcellularLocation>
</comment>
<evidence type="ECO:0000256" key="5">
    <source>
        <dbReference type="ARBA" id="ARBA00022989"/>
    </source>
</evidence>
<protein>
    <submittedName>
        <fullName evidence="10">(raccoon dog) hypothetical protein</fullName>
    </submittedName>
</protein>
<keyword evidence="3" id="KW-0813">Transport</keyword>
<organism evidence="10 11">
    <name type="scientific">Nyctereutes procyonoides</name>
    <name type="common">Raccoon dog</name>
    <name type="synonym">Canis procyonoides</name>
    <dbReference type="NCBI Taxonomy" id="34880"/>
    <lineage>
        <taxon>Eukaryota</taxon>
        <taxon>Metazoa</taxon>
        <taxon>Chordata</taxon>
        <taxon>Craniata</taxon>
        <taxon>Vertebrata</taxon>
        <taxon>Euteleostomi</taxon>
        <taxon>Mammalia</taxon>
        <taxon>Eutheria</taxon>
        <taxon>Laurasiatheria</taxon>
        <taxon>Carnivora</taxon>
        <taxon>Caniformia</taxon>
        <taxon>Canidae</taxon>
        <taxon>Nyctereutes</taxon>
    </lineage>
</organism>
<dbReference type="GO" id="GO:1904669">
    <property type="term" value="P:ATP export"/>
    <property type="evidence" value="ECO:0007669"/>
    <property type="project" value="UniProtKB-ARBA"/>
</dbReference>
<keyword evidence="7 9" id="KW-0472">Membrane</keyword>
<keyword evidence="6" id="KW-0406">Ion transport</keyword>